<dbReference type="AlphaFoldDB" id="A0A9W8DMF0"/>
<dbReference type="Proteomes" id="UP001150569">
    <property type="component" value="Unassembled WGS sequence"/>
</dbReference>
<protein>
    <submittedName>
        <fullName evidence="1">Uncharacterized protein</fullName>
    </submittedName>
</protein>
<keyword evidence="2" id="KW-1185">Reference proteome</keyword>
<accession>A0A9W8DMF0</accession>
<name>A0A9W8DMF0_9FUNG</name>
<reference evidence="1" key="1">
    <citation type="submission" date="2022-07" db="EMBL/GenBank/DDBJ databases">
        <title>Phylogenomic reconstructions and comparative analyses of Kickxellomycotina fungi.</title>
        <authorList>
            <person name="Reynolds N.K."/>
            <person name="Stajich J.E."/>
            <person name="Barry K."/>
            <person name="Grigoriev I.V."/>
            <person name="Crous P."/>
            <person name="Smith M.E."/>
        </authorList>
    </citation>
    <scope>NUCLEOTIDE SEQUENCE</scope>
    <source>
        <strain evidence="1">RSA 861</strain>
    </source>
</reference>
<sequence>QFGVLQFGSFDEILKVGYFHGKRCTEQWEEDGLLDQWRPTNQPQTAHVKLSRRNSV</sequence>
<dbReference type="EMBL" id="JANBPT010001063">
    <property type="protein sequence ID" value="KAJ1910341.1"/>
    <property type="molecule type" value="Genomic_DNA"/>
</dbReference>
<feature type="non-terminal residue" evidence="1">
    <location>
        <position position="1"/>
    </location>
</feature>
<evidence type="ECO:0000313" key="2">
    <source>
        <dbReference type="Proteomes" id="UP001150569"/>
    </source>
</evidence>
<organism evidence="1 2">
    <name type="scientific">Tieghemiomyces parasiticus</name>
    <dbReference type="NCBI Taxonomy" id="78921"/>
    <lineage>
        <taxon>Eukaryota</taxon>
        <taxon>Fungi</taxon>
        <taxon>Fungi incertae sedis</taxon>
        <taxon>Zoopagomycota</taxon>
        <taxon>Kickxellomycotina</taxon>
        <taxon>Dimargaritomycetes</taxon>
        <taxon>Dimargaritales</taxon>
        <taxon>Dimargaritaceae</taxon>
        <taxon>Tieghemiomyces</taxon>
    </lineage>
</organism>
<evidence type="ECO:0000313" key="1">
    <source>
        <dbReference type="EMBL" id="KAJ1910341.1"/>
    </source>
</evidence>
<gene>
    <name evidence="1" type="ORF">IWQ60_010704</name>
</gene>
<comment type="caution">
    <text evidence="1">The sequence shown here is derived from an EMBL/GenBank/DDBJ whole genome shotgun (WGS) entry which is preliminary data.</text>
</comment>
<proteinExistence type="predicted"/>